<feature type="region of interest" description="Disordered" evidence="1">
    <location>
        <begin position="1"/>
        <end position="32"/>
    </location>
</feature>
<feature type="compositionally biased region" description="Low complexity" evidence="1">
    <location>
        <begin position="685"/>
        <end position="694"/>
    </location>
</feature>
<proteinExistence type="predicted"/>
<gene>
    <name evidence="2" type="ORF">Vretifemale_20238</name>
    <name evidence="3" type="ORF">Vretimale_11755</name>
</gene>
<accession>A0A8J4LS32</accession>
<name>A0A8J4LS32_9CHLO</name>
<dbReference type="EMBL" id="BNCP01000082">
    <property type="protein sequence ID" value="GIL92733.1"/>
    <property type="molecule type" value="Genomic_DNA"/>
</dbReference>
<dbReference type="EMBL" id="BNCQ01000024">
    <property type="protein sequence ID" value="GIM07686.1"/>
    <property type="molecule type" value="Genomic_DNA"/>
</dbReference>
<keyword evidence="5" id="KW-1185">Reference proteome</keyword>
<dbReference type="Proteomes" id="UP000722791">
    <property type="component" value="Unassembled WGS sequence"/>
</dbReference>
<dbReference type="SUPFAM" id="SSF81383">
    <property type="entry name" value="F-box domain"/>
    <property type="match status" value="1"/>
</dbReference>
<sequence length="1308" mass="135716">MKGKRAQAAPSQQPNKRQKTCPQEEGGSSSDIDMLQMLPPEMLYLVIGNLTPRECQPLRLTCKALCEVVNTQVADTLTVTTDMAQHLVLEQVKHSRSGAHILSNGWVARLLAKFPKVKNLDVKCSQNVLTLFARHMVRDCLGSSPPGSVPLSRIFDLADHVKTNSRRHSAVLICELIKFKVAQSLTSKPPGYEAMRQDIKQYGRADQLLTEHRIELQARVIELVEKVLTLKGHVDARAHEHYKYARDTLDDSLLQIVSCLQPRHSKYAYQLLAKAADPAKAARGWRWLFYFLARQKQAEAAIEAYKVVDKQALAQLSPTCLSELFRSLIDNEITTQPESKLRAITSDSGSWTKFLYRGNFTLTSTQSREGALEKVAADLIGKDYLDTAVNVMNRFETESTAMEIWTQLLGALGIVPGGEMPLVTRDLHRVVSDQVHKASLLAMQAQPARRVACHIPLVEVLVAEGHLEEAFNLVANYPEQGALDKHLLRALSNAFSLADCPPAHLSNGTCSLLLDVLQHRLRDVAARSELTTILVAAYAARKDLDMAVRLASGLDAGAAAAMEADAGAAGGLALEPVPAAAAQGAAGLGNGGMVGADGGPLAGADGDGAGPGAVAGLAGQRLAEMWRGVAIAAIRQSDAGVLLTALPRVNTSWLLGPMDEDLGTESASAAAFPDRTAPQPRPRQADAGPGLGPVAAAAAAAGGDAAADGPTSGAPSTATVMCSGGAMSVPPGPTTAWQSVCSVLLRAGRRADLESVLLELLAERRRVLGGHTDQRALLESTARAMISNGYSTEALALARRLGGGYASPSEEGCGASSTVAADVGTSAGAGLSPSAEIESSAGTTTGVRPCWSVLNVVLEGCMCAGQLQLVLQELFAAGAAQSKAVGASPLLTSNGAGTAGNVAAGLVLHAAAGRLRQSLLADVLASLTEAGRLNEAVQLLRVLRGGEGDGPLLPMPVSTAATAASHRAGSGTGRTARTNRAVAKRNRGNSGSVSAADQGADGTVAELAVMVEVEAGTGQGQAGTMQAGDAGNLGELGHCPQPQYSRLLLEGSGDEEAGQATGSGLATSSGTAIRVSGAVGSGPCTRAASLEAALASLIKALLKRMSSSGSCVAGGTASGSSAGGSGVAGGKSCGGAPSGGDVLADWLEVCKAWPLGPSRDAQLDALARRAMDRGRDLEVALQAGWLLGEALVQEQRFAYTHRDLAQKCMGQGMLEAAQACLLRIQPQNREFVDPTARDLMRILARAGDKPTAIQLATVWASSEEQRAEMIRSIRAARSAASSGGAAGAAPGSRAGSSSRGSSKDCPRE</sequence>
<organism evidence="3 4">
    <name type="scientific">Volvox reticuliferus</name>
    <dbReference type="NCBI Taxonomy" id="1737510"/>
    <lineage>
        <taxon>Eukaryota</taxon>
        <taxon>Viridiplantae</taxon>
        <taxon>Chlorophyta</taxon>
        <taxon>core chlorophytes</taxon>
        <taxon>Chlorophyceae</taxon>
        <taxon>CS clade</taxon>
        <taxon>Chlamydomonadales</taxon>
        <taxon>Volvocaceae</taxon>
        <taxon>Volvox</taxon>
    </lineage>
</organism>
<comment type="caution">
    <text evidence="3">The sequence shown here is derived from an EMBL/GenBank/DDBJ whole genome shotgun (WGS) entry which is preliminary data.</text>
</comment>
<evidence type="ECO:0000313" key="4">
    <source>
        <dbReference type="Proteomes" id="UP000722791"/>
    </source>
</evidence>
<evidence type="ECO:0008006" key="6">
    <source>
        <dbReference type="Google" id="ProtNLM"/>
    </source>
</evidence>
<dbReference type="InterPro" id="IPR036047">
    <property type="entry name" value="F-box-like_dom_sf"/>
</dbReference>
<evidence type="ECO:0000313" key="3">
    <source>
        <dbReference type="EMBL" id="GIM07686.1"/>
    </source>
</evidence>
<feature type="compositionally biased region" description="Low complexity" evidence="1">
    <location>
        <begin position="1281"/>
        <end position="1300"/>
    </location>
</feature>
<protein>
    <recommendedName>
        <fullName evidence="6">F-box domain-containing protein</fullName>
    </recommendedName>
</protein>
<feature type="region of interest" description="Disordered" evidence="1">
    <location>
        <begin position="964"/>
        <end position="998"/>
    </location>
</feature>
<evidence type="ECO:0000256" key="1">
    <source>
        <dbReference type="SAM" id="MobiDB-lite"/>
    </source>
</evidence>
<reference evidence="3" key="1">
    <citation type="journal article" date="2021" name="Proc. Natl. Acad. Sci. U.S.A.">
        <title>Three genomes in the algal genus Volvox reveal the fate of a haploid sex-determining region after a transition to homothallism.</title>
        <authorList>
            <person name="Yamamoto K."/>
            <person name="Hamaji T."/>
            <person name="Kawai-Toyooka H."/>
            <person name="Matsuzaki R."/>
            <person name="Takahashi F."/>
            <person name="Nishimura Y."/>
            <person name="Kawachi M."/>
            <person name="Noguchi H."/>
            <person name="Minakuchi Y."/>
            <person name="Umen J.G."/>
            <person name="Toyoda A."/>
            <person name="Nozaki H."/>
        </authorList>
    </citation>
    <scope>NUCLEOTIDE SEQUENCE</scope>
    <source>
        <strain evidence="3">NIES-3785</strain>
        <strain evidence="2">NIES-3786</strain>
    </source>
</reference>
<evidence type="ECO:0000313" key="5">
    <source>
        <dbReference type="Proteomes" id="UP000747110"/>
    </source>
</evidence>
<evidence type="ECO:0000313" key="2">
    <source>
        <dbReference type="EMBL" id="GIL92733.1"/>
    </source>
</evidence>
<feature type="region of interest" description="Disordered" evidence="1">
    <location>
        <begin position="665"/>
        <end position="694"/>
    </location>
</feature>
<feature type="region of interest" description="Disordered" evidence="1">
    <location>
        <begin position="1281"/>
        <end position="1308"/>
    </location>
</feature>
<dbReference type="OrthoDB" id="535136at2759"/>
<dbReference type="Proteomes" id="UP000747110">
    <property type="component" value="Unassembled WGS sequence"/>
</dbReference>